<name>A0A6N2MMH8_SALVM</name>
<dbReference type="PANTHER" id="PTHR46328:SF17">
    <property type="entry name" value="FAR-RED IMPAIRED RESPONSIVE (FAR1) FAMILY PROTEIN"/>
    <property type="match status" value="1"/>
</dbReference>
<reference evidence="2" key="1">
    <citation type="submission" date="2019-03" db="EMBL/GenBank/DDBJ databases">
        <authorList>
            <person name="Mank J."/>
            <person name="Almeida P."/>
        </authorList>
    </citation>
    <scope>NUCLEOTIDE SEQUENCE</scope>
    <source>
        <strain evidence="2">78183</strain>
    </source>
</reference>
<proteinExistence type="predicted"/>
<accession>A0A6N2MMH8</accession>
<dbReference type="AlphaFoldDB" id="A0A6N2MMH8"/>
<gene>
    <name evidence="2" type="ORF">SVIM_LOCUS393844</name>
</gene>
<protein>
    <recommendedName>
        <fullName evidence="1">FAR1 domain-containing protein</fullName>
    </recommendedName>
</protein>
<dbReference type="Pfam" id="PF03101">
    <property type="entry name" value="FAR1"/>
    <property type="match status" value="1"/>
</dbReference>
<feature type="domain" description="FAR1" evidence="1">
    <location>
        <begin position="34"/>
        <end position="70"/>
    </location>
</feature>
<dbReference type="InterPro" id="IPR004330">
    <property type="entry name" value="FAR1_DNA_bnd_dom"/>
</dbReference>
<dbReference type="PANTHER" id="PTHR46328">
    <property type="entry name" value="FAR-RED IMPAIRED RESPONSIVE (FAR1) FAMILY PROTEIN-RELATED"/>
    <property type="match status" value="1"/>
</dbReference>
<evidence type="ECO:0000259" key="1">
    <source>
        <dbReference type="Pfam" id="PF03101"/>
    </source>
</evidence>
<evidence type="ECO:0000313" key="2">
    <source>
        <dbReference type="EMBL" id="VFU55447.1"/>
    </source>
</evidence>
<organism evidence="2">
    <name type="scientific">Salix viminalis</name>
    <name type="common">Common osier</name>
    <name type="synonym">Basket willow</name>
    <dbReference type="NCBI Taxonomy" id="40686"/>
    <lineage>
        <taxon>Eukaryota</taxon>
        <taxon>Viridiplantae</taxon>
        <taxon>Streptophyta</taxon>
        <taxon>Embryophyta</taxon>
        <taxon>Tracheophyta</taxon>
        <taxon>Spermatophyta</taxon>
        <taxon>Magnoliopsida</taxon>
        <taxon>eudicotyledons</taxon>
        <taxon>Gunneridae</taxon>
        <taxon>Pentapetalae</taxon>
        <taxon>rosids</taxon>
        <taxon>fabids</taxon>
        <taxon>Malpighiales</taxon>
        <taxon>Salicaceae</taxon>
        <taxon>Saliceae</taxon>
        <taxon>Salix</taxon>
    </lineage>
</organism>
<sequence>MVVEPHKGMEYESEDAAKVFYGGLLRKHSMEIWKCSKAKPSTREGCKAKFDKSGKWVVTKFVKDHNHPLIVAPREARQTMFEFLVNGVMQLGVKEIGVYLNSSIPKGEIDEHKRLNDLVFVRYDLRIQQRNLSKTRDALDNIDLLNKWICEEPNLLD</sequence>
<dbReference type="EMBL" id="CAADRP010001885">
    <property type="protein sequence ID" value="VFU55447.1"/>
    <property type="molecule type" value="Genomic_DNA"/>
</dbReference>